<dbReference type="GO" id="GO:0005179">
    <property type="term" value="F:hormone activity"/>
    <property type="evidence" value="ECO:0007669"/>
    <property type="project" value="UniProtKB-KW"/>
</dbReference>
<reference evidence="12" key="2">
    <citation type="submission" date="2025-08" db="UniProtKB">
        <authorList>
            <consortium name="Ensembl"/>
        </authorList>
    </citation>
    <scope>IDENTIFICATION</scope>
</reference>
<evidence type="ECO:0000256" key="3">
    <source>
        <dbReference type="ARBA" id="ARBA00015421"/>
    </source>
</evidence>
<dbReference type="SUPFAM" id="SSF47266">
    <property type="entry name" value="4-helical cytokines"/>
    <property type="match status" value="1"/>
</dbReference>
<reference evidence="12" key="3">
    <citation type="submission" date="2025-09" db="UniProtKB">
        <authorList>
            <consortium name="Ensembl"/>
        </authorList>
    </citation>
    <scope>IDENTIFICATION</scope>
</reference>
<feature type="signal peptide" evidence="11">
    <location>
        <begin position="1"/>
        <end position="27"/>
    </location>
</feature>
<dbReference type="Ensembl" id="ENSSFOT00015080239.1">
    <property type="protein sequence ID" value="ENSSFOP00015051975.1"/>
    <property type="gene ID" value="ENSSFOG00015016065.2"/>
</dbReference>
<evidence type="ECO:0000256" key="2">
    <source>
        <dbReference type="ARBA" id="ARBA00005782"/>
    </source>
</evidence>
<keyword evidence="5 9" id="KW-0372">Hormone</keyword>
<dbReference type="PANTHER" id="PTHR10370:SF0">
    <property type="entry name" value="ERYTHROPOIETIN"/>
    <property type="match status" value="1"/>
</dbReference>
<keyword evidence="4 9" id="KW-0964">Secreted</keyword>
<protein>
    <recommendedName>
        <fullName evidence="3 9">Erythropoietin</fullName>
    </recommendedName>
</protein>
<keyword evidence="8 10" id="KW-1015">Disulfide bond</keyword>
<evidence type="ECO:0000313" key="13">
    <source>
        <dbReference type="Proteomes" id="UP000694397"/>
    </source>
</evidence>
<dbReference type="GO" id="GO:0005125">
    <property type="term" value="F:cytokine activity"/>
    <property type="evidence" value="ECO:0007669"/>
    <property type="project" value="TreeGrafter"/>
</dbReference>
<dbReference type="Proteomes" id="UP000694397">
    <property type="component" value="Chromosome 13"/>
</dbReference>
<evidence type="ECO:0000256" key="7">
    <source>
        <dbReference type="ARBA" id="ARBA00023057"/>
    </source>
</evidence>
<keyword evidence="13" id="KW-1185">Reference proteome</keyword>
<evidence type="ECO:0000313" key="12">
    <source>
        <dbReference type="Ensembl" id="ENSSFOP00015051975.1"/>
    </source>
</evidence>
<dbReference type="Gene3D" id="1.20.1250.10">
    <property type="match status" value="1"/>
</dbReference>
<evidence type="ECO:0000256" key="8">
    <source>
        <dbReference type="ARBA" id="ARBA00023157"/>
    </source>
</evidence>
<keyword evidence="6 11" id="KW-0732">Signal</keyword>
<feature type="chain" id="PRO_5033982978" description="Erythropoietin" evidence="11">
    <location>
        <begin position="28"/>
        <end position="188"/>
    </location>
</feature>
<sequence length="188" mass="21045">IFHTTVSDRRFVAVLLMVLQWTRLGLPSPLRPICDPRVLDRFIKEARDTEFAMVRVCSEGCSLAEPLSVPLTSVDFAIWEKGDVSEQAQEVQSGLWLLAQAISAVRVSITSTALHSLLDNSHSNIHSIGQVIRSLNFPEYTPPADGTVHEDTWRVSSTLELFRVHTNFLRGKVRLLLSHAPACRRDST</sequence>
<evidence type="ECO:0000256" key="10">
    <source>
        <dbReference type="PIRSR" id="PIRSR001951-1"/>
    </source>
</evidence>
<dbReference type="GO" id="GO:0005128">
    <property type="term" value="F:erythropoietin receptor binding"/>
    <property type="evidence" value="ECO:0007669"/>
    <property type="project" value="InterPro"/>
</dbReference>
<comment type="similarity">
    <text evidence="2 9">Belongs to the EPO/TPO family.</text>
</comment>
<dbReference type="PANTHER" id="PTHR10370">
    <property type="entry name" value="ERYTHROPOIETIN"/>
    <property type="match status" value="1"/>
</dbReference>
<evidence type="ECO:0000256" key="6">
    <source>
        <dbReference type="ARBA" id="ARBA00022729"/>
    </source>
</evidence>
<dbReference type="PIRSF" id="PIRSF001951">
    <property type="entry name" value="EPO"/>
    <property type="match status" value="1"/>
</dbReference>
<evidence type="ECO:0000256" key="1">
    <source>
        <dbReference type="ARBA" id="ARBA00004613"/>
    </source>
</evidence>
<dbReference type="OrthoDB" id="9892121at2759"/>
<feature type="disulfide bond" evidence="10">
    <location>
        <begin position="57"/>
        <end position="61"/>
    </location>
</feature>
<gene>
    <name evidence="12" type="primary">LOC108929711</name>
</gene>
<comment type="subcellular location">
    <subcellularLocation>
        <location evidence="1 9">Secreted</location>
    </subcellularLocation>
</comment>
<evidence type="ECO:0000256" key="9">
    <source>
        <dbReference type="PIRNR" id="PIRNR001951"/>
    </source>
</evidence>
<evidence type="ECO:0000256" key="5">
    <source>
        <dbReference type="ARBA" id="ARBA00022702"/>
    </source>
</evidence>
<dbReference type="Pfam" id="PF00758">
    <property type="entry name" value="EPO_TPO"/>
    <property type="match status" value="1"/>
</dbReference>
<dbReference type="InterPro" id="IPR003013">
    <property type="entry name" value="Erythroptn"/>
</dbReference>
<dbReference type="GO" id="GO:0043249">
    <property type="term" value="P:erythrocyte maturation"/>
    <property type="evidence" value="ECO:0007669"/>
    <property type="project" value="UniProtKB-UniRule"/>
</dbReference>
<proteinExistence type="inferred from homology"/>
<evidence type="ECO:0000256" key="4">
    <source>
        <dbReference type="ARBA" id="ARBA00022525"/>
    </source>
</evidence>
<dbReference type="PRINTS" id="PR00272">
    <property type="entry name" value="ERYTHROPTN"/>
</dbReference>
<dbReference type="InterPro" id="IPR001323">
    <property type="entry name" value="EPO_TPO"/>
</dbReference>
<feature type="disulfide bond" evidence="10">
    <location>
        <begin position="34"/>
        <end position="183"/>
    </location>
</feature>
<accession>A0A8C9THX7</accession>
<comment type="function">
    <text evidence="9">Erythropoietin is the principal hormone involved in the regulation of erythrocyte differentiation and the maintenance of a physiological level of circulating erythrocyte mass.</text>
</comment>
<dbReference type="AlphaFoldDB" id="A0A8C9THX7"/>
<dbReference type="InterPro" id="IPR009079">
    <property type="entry name" value="4_helix_cytokine-like_core"/>
</dbReference>
<organism evidence="12 13">
    <name type="scientific">Scleropages formosus</name>
    <name type="common">Asian bonytongue</name>
    <name type="synonym">Osteoglossum formosum</name>
    <dbReference type="NCBI Taxonomy" id="113540"/>
    <lineage>
        <taxon>Eukaryota</taxon>
        <taxon>Metazoa</taxon>
        <taxon>Chordata</taxon>
        <taxon>Craniata</taxon>
        <taxon>Vertebrata</taxon>
        <taxon>Euteleostomi</taxon>
        <taxon>Actinopterygii</taxon>
        <taxon>Neopterygii</taxon>
        <taxon>Teleostei</taxon>
        <taxon>Osteoglossocephala</taxon>
        <taxon>Osteoglossomorpha</taxon>
        <taxon>Osteoglossiformes</taxon>
        <taxon>Osteoglossidae</taxon>
        <taxon>Scleropages</taxon>
    </lineage>
</organism>
<dbReference type="GO" id="GO:0005615">
    <property type="term" value="C:extracellular space"/>
    <property type="evidence" value="ECO:0007669"/>
    <property type="project" value="TreeGrafter"/>
</dbReference>
<reference evidence="12 13" key="1">
    <citation type="submission" date="2019-04" db="EMBL/GenBank/DDBJ databases">
        <authorList>
            <consortium name="Wellcome Sanger Institute Data Sharing"/>
        </authorList>
    </citation>
    <scope>NUCLEOTIDE SEQUENCE [LARGE SCALE GENOMIC DNA]</scope>
</reference>
<keyword evidence="7 9" id="KW-0265">Erythrocyte maturation</keyword>
<evidence type="ECO:0000256" key="11">
    <source>
        <dbReference type="SAM" id="SignalP"/>
    </source>
</evidence>
<dbReference type="GeneTree" id="ENSGT00390000017226"/>
<name>A0A8C9THX7_SCLFO</name>